<evidence type="ECO:0000256" key="1">
    <source>
        <dbReference type="PROSITE-ProRule" id="PRU00409"/>
    </source>
</evidence>
<sequence length="416" mass="47191">MKPQSDGRSVLLPINDSGSSISCLRSLGKRGVHTIAVSEHRDRPALASRYCDETAIVPSPYEDLLAYKDALLSLAERPDVYTIVPHREVDSYVLGKYRDQFEEHVVALWPSFEQVRTVHDRLRQAEAAREAGIAIPETYSFDEVDDWSRELIVKPRYSILTPDYVDSLSEDECEGKMEVIYTAAGTEPDLEAIQETMHKSGRHVPDHVPIVQELVRDTRTEYGFRGLYDEGKSVLTCQKRQIRGKSYAGGASVYRETMYDPEIEEMGRAMLDHLDWHGLASVQFLKEPDTGEYKFTEINPRVWASIEMDVIAGADFPHAHWLLATGEPDRIETEYEVGAGNHLLFGEFQYLWSILRKRYPAIEPPAFRTAVWEVLSSCYDQPHFDYLHLDDPGPFIHGVLNQLPIGGRSGTEMAGQ</sequence>
<keyword evidence="4" id="KW-1185">Reference proteome</keyword>
<dbReference type="OrthoDB" id="11959at2157"/>
<name>M0M0E1_9EURY</name>
<dbReference type="AlphaFoldDB" id="M0M0E1"/>
<dbReference type="PROSITE" id="PS50975">
    <property type="entry name" value="ATP_GRASP"/>
    <property type="match status" value="1"/>
</dbReference>
<proteinExistence type="predicted"/>
<dbReference type="RefSeq" id="WP_007694015.1">
    <property type="nucleotide sequence ID" value="NZ_AJRK01000427.1"/>
</dbReference>
<dbReference type="Gene3D" id="3.30.470.20">
    <property type="entry name" value="ATP-grasp fold, B domain"/>
    <property type="match status" value="1"/>
</dbReference>
<keyword evidence="1" id="KW-0547">Nucleotide-binding</keyword>
<dbReference type="SUPFAM" id="SSF56059">
    <property type="entry name" value="Glutathione synthetase ATP-binding domain-like"/>
    <property type="match status" value="1"/>
</dbReference>
<dbReference type="Proteomes" id="UP000011566">
    <property type="component" value="Unassembled WGS sequence"/>
</dbReference>
<dbReference type="EMBL" id="AOMB01000032">
    <property type="protein sequence ID" value="EMA38069.1"/>
    <property type="molecule type" value="Genomic_DNA"/>
</dbReference>
<feature type="domain" description="ATP-grasp" evidence="2">
    <location>
        <begin position="125"/>
        <end position="325"/>
    </location>
</feature>
<dbReference type="GO" id="GO:0005524">
    <property type="term" value="F:ATP binding"/>
    <property type="evidence" value="ECO:0007669"/>
    <property type="project" value="UniProtKB-UniRule"/>
</dbReference>
<dbReference type="Gene3D" id="3.40.50.20">
    <property type="match status" value="1"/>
</dbReference>
<reference evidence="3 4" key="1">
    <citation type="journal article" date="2014" name="PLoS Genet.">
        <title>Phylogenetically driven sequencing of extremely halophilic archaea reveals strategies for static and dynamic osmo-response.</title>
        <authorList>
            <person name="Becker E.A."/>
            <person name="Seitzer P.M."/>
            <person name="Tritt A."/>
            <person name="Larsen D."/>
            <person name="Krusor M."/>
            <person name="Yao A.I."/>
            <person name="Wu D."/>
            <person name="Madern D."/>
            <person name="Eisen J.A."/>
            <person name="Darling A.E."/>
            <person name="Facciotti M.T."/>
        </authorList>
    </citation>
    <scope>NUCLEOTIDE SEQUENCE [LARGE SCALE GENOMIC DNA]</scope>
    <source>
        <strain evidence="3 4">100A6</strain>
    </source>
</reference>
<gene>
    <name evidence="3" type="ORF">C447_11550</name>
</gene>
<evidence type="ECO:0000259" key="2">
    <source>
        <dbReference type="PROSITE" id="PS50975"/>
    </source>
</evidence>
<protein>
    <recommendedName>
        <fullName evidence="2">ATP-grasp domain-containing protein</fullName>
    </recommendedName>
</protein>
<dbReference type="GO" id="GO:0046872">
    <property type="term" value="F:metal ion binding"/>
    <property type="evidence" value="ECO:0007669"/>
    <property type="project" value="InterPro"/>
</dbReference>
<keyword evidence="1" id="KW-0067">ATP-binding</keyword>
<organism evidence="3 4">
    <name type="scientific">Halococcus hamelinensis 100A6</name>
    <dbReference type="NCBI Taxonomy" id="1132509"/>
    <lineage>
        <taxon>Archaea</taxon>
        <taxon>Methanobacteriati</taxon>
        <taxon>Methanobacteriota</taxon>
        <taxon>Stenosarchaea group</taxon>
        <taxon>Halobacteria</taxon>
        <taxon>Halobacteriales</taxon>
        <taxon>Halococcaceae</taxon>
        <taxon>Halococcus</taxon>
    </lineage>
</organism>
<dbReference type="PATRIC" id="fig|1132509.6.peg.2623"/>
<accession>M0M0E1</accession>
<dbReference type="Pfam" id="PF15632">
    <property type="entry name" value="ATPgrasp_Ter"/>
    <property type="match status" value="1"/>
</dbReference>
<dbReference type="eggNOG" id="arCOG06897">
    <property type="taxonomic scope" value="Archaea"/>
</dbReference>
<comment type="caution">
    <text evidence="3">The sequence shown here is derived from an EMBL/GenBank/DDBJ whole genome shotgun (WGS) entry which is preliminary data.</text>
</comment>
<evidence type="ECO:0000313" key="4">
    <source>
        <dbReference type="Proteomes" id="UP000011566"/>
    </source>
</evidence>
<dbReference type="InterPro" id="IPR011761">
    <property type="entry name" value="ATP-grasp"/>
</dbReference>
<evidence type="ECO:0000313" key="3">
    <source>
        <dbReference type="EMBL" id="EMA38069.1"/>
    </source>
</evidence>